<dbReference type="STRING" id="159087.Daro_0891"/>
<evidence type="ECO:0000313" key="2">
    <source>
        <dbReference type="EMBL" id="AAZ45647.1"/>
    </source>
</evidence>
<evidence type="ECO:0008006" key="3">
    <source>
        <dbReference type="Google" id="ProtNLM"/>
    </source>
</evidence>
<name>Q47HN4_DECAR</name>
<evidence type="ECO:0000256" key="1">
    <source>
        <dbReference type="SAM" id="Coils"/>
    </source>
</evidence>
<dbReference type="OrthoDB" id="9151209at2"/>
<dbReference type="HOGENOM" id="CLU_102941_0_0_4"/>
<proteinExistence type="predicted"/>
<accession>Q47HN4</accession>
<dbReference type="AlphaFoldDB" id="Q47HN4"/>
<feature type="coiled-coil region" evidence="1">
    <location>
        <begin position="57"/>
        <end position="110"/>
    </location>
</feature>
<organism evidence="2">
    <name type="scientific">Dechloromonas aromatica (strain RCB)</name>
    <dbReference type="NCBI Taxonomy" id="159087"/>
    <lineage>
        <taxon>Bacteria</taxon>
        <taxon>Pseudomonadati</taxon>
        <taxon>Pseudomonadota</taxon>
        <taxon>Betaproteobacteria</taxon>
        <taxon>Rhodocyclales</taxon>
        <taxon>Azonexaceae</taxon>
        <taxon>Dechloromonas</taxon>
    </lineage>
</organism>
<protein>
    <recommendedName>
        <fullName evidence="3">MSHA biogenesis protein MshJ</fullName>
    </recommendedName>
</protein>
<dbReference type="eggNOG" id="COG3149">
    <property type="taxonomic scope" value="Bacteria"/>
</dbReference>
<dbReference type="KEGG" id="dar:Daro_0891"/>
<dbReference type="EMBL" id="CP000089">
    <property type="protein sequence ID" value="AAZ45647.1"/>
    <property type="molecule type" value="Genomic_DNA"/>
</dbReference>
<reference evidence="2" key="1">
    <citation type="submission" date="2005-08" db="EMBL/GenBank/DDBJ databases">
        <title>Complete sequence of Dechloromonas aromatica RCB.</title>
        <authorList>
            <person name="Salinero K.K."/>
            <person name="Copeland A."/>
            <person name="Lucas S."/>
            <person name="Lapidus A."/>
            <person name="Barry K."/>
            <person name="Detter J.C."/>
            <person name="Glavina T."/>
            <person name="Hammon N."/>
            <person name="Israni S."/>
            <person name="Pitluck S."/>
            <person name="Di Bartolo G."/>
            <person name="Trong S."/>
            <person name="Schmutz J."/>
            <person name="Larimer F."/>
            <person name="Land M."/>
            <person name="Ivanova N."/>
            <person name="Richardson P."/>
        </authorList>
    </citation>
    <scope>NUCLEOTIDE SEQUENCE</scope>
    <source>
        <strain evidence="2">RCB</strain>
    </source>
</reference>
<keyword evidence="1" id="KW-0175">Coiled coil</keyword>
<sequence>MNGMRQTWFRLNKRYSSLAKRERQLVAVALILGPLLIGNALFVDPLRARLNGTENTIATESASAAQLQAEAANLQQQLAIDPDAGRKAELAALSGERDKLDEQLRQLGSALVRPEEMNALLERLLARHPGLRLLSLKTLAPQSALGRVDVAKEGETAERSFDLYRHGVEIRLEGSYGQLQAYLAQLEKMPQHLLWGQLSYRVIDYPKAEMTLTVYTLSPDRSWLAL</sequence>
<gene>
    <name evidence="2" type="ordered locus">Daro_0891</name>
</gene>